<dbReference type="Pfam" id="PF01075">
    <property type="entry name" value="Glyco_transf_9"/>
    <property type="match status" value="2"/>
</dbReference>
<feature type="repeat" description="TPR" evidence="3">
    <location>
        <begin position="493"/>
        <end position="526"/>
    </location>
</feature>
<dbReference type="Proteomes" id="UP000798046">
    <property type="component" value="Unassembled WGS sequence"/>
</dbReference>
<name>A0ABQ6TRU4_9BACT</name>
<dbReference type="EMBL" id="VZRA01000001">
    <property type="protein sequence ID" value="KAB0671756.1"/>
    <property type="molecule type" value="Genomic_DNA"/>
</dbReference>
<evidence type="ECO:0000313" key="4">
    <source>
        <dbReference type="EMBL" id="KAB0671756.1"/>
    </source>
</evidence>
<dbReference type="Pfam" id="PF07719">
    <property type="entry name" value="TPR_2"/>
    <property type="match status" value="1"/>
</dbReference>
<comment type="caution">
    <text evidence="4">The sequence shown here is derived from an EMBL/GenBank/DDBJ whole genome shotgun (WGS) entry which is preliminary data.</text>
</comment>
<evidence type="ECO:0000313" key="5">
    <source>
        <dbReference type="Proteomes" id="UP000798046"/>
    </source>
</evidence>
<gene>
    <name evidence="4" type="ORF">F6V30_04030</name>
</gene>
<organism evidence="4 5">
    <name type="scientific">Oryzomonas sagensis</name>
    <dbReference type="NCBI Taxonomy" id="2603857"/>
    <lineage>
        <taxon>Bacteria</taxon>
        <taxon>Pseudomonadati</taxon>
        <taxon>Thermodesulfobacteriota</taxon>
        <taxon>Desulfuromonadia</taxon>
        <taxon>Geobacterales</taxon>
        <taxon>Geobacteraceae</taxon>
        <taxon>Oryzomonas</taxon>
    </lineage>
</organism>
<dbReference type="InterPro" id="IPR011990">
    <property type="entry name" value="TPR-like_helical_dom_sf"/>
</dbReference>
<reference evidence="4 5" key="1">
    <citation type="journal article" date="2020" name="Microorganisms">
        <title>Description of Three Novel Members in the Family Geobacteraceae, Oryzomonas japonicum gen. nov., sp. nov., Oryzomonas sagensis sp. nov., and Oryzomonas ruber sp. nov.</title>
        <authorList>
            <person name="Xu Z."/>
            <person name="Masuda Y."/>
            <person name="Hayakawa C."/>
            <person name="Ushijima N."/>
            <person name="Kawano K."/>
            <person name="Shiratori Y."/>
            <person name="Senoo K."/>
            <person name="Itoh H."/>
        </authorList>
    </citation>
    <scope>NUCLEOTIDE SEQUENCE [LARGE SCALE GENOMIC DNA]</scope>
    <source>
        <strain evidence="4 5">Red100</strain>
    </source>
</reference>
<dbReference type="SUPFAM" id="SSF48452">
    <property type="entry name" value="TPR-like"/>
    <property type="match status" value="3"/>
</dbReference>
<dbReference type="Pfam" id="PF13424">
    <property type="entry name" value="TPR_12"/>
    <property type="match status" value="1"/>
</dbReference>
<dbReference type="InterPro" id="IPR052943">
    <property type="entry name" value="TMTC_O-mannosyl-trnsfr"/>
</dbReference>
<dbReference type="PANTHER" id="PTHR44809">
    <property type="match status" value="1"/>
</dbReference>
<dbReference type="Pfam" id="PF13432">
    <property type="entry name" value="TPR_16"/>
    <property type="match status" value="1"/>
</dbReference>
<evidence type="ECO:0000256" key="1">
    <source>
        <dbReference type="ARBA" id="ARBA00022737"/>
    </source>
</evidence>
<evidence type="ECO:0000256" key="3">
    <source>
        <dbReference type="PROSITE-ProRule" id="PRU00339"/>
    </source>
</evidence>
<dbReference type="InterPro" id="IPR013105">
    <property type="entry name" value="TPR_2"/>
</dbReference>
<feature type="repeat" description="TPR" evidence="3">
    <location>
        <begin position="115"/>
        <end position="148"/>
    </location>
</feature>
<feature type="repeat" description="TPR" evidence="3">
    <location>
        <begin position="595"/>
        <end position="628"/>
    </location>
</feature>
<dbReference type="Pfam" id="PF00515">
    <property type="entry name" value="TPR_1"/>
    <property type="match status" value="1"/>
</dbReference>
<keyword evidence="1" id="KW-0677">Repeat</keyword>
<dbReference type="PROSITE" id="PS50293">
    <property type="entry name" value="TPR_REGION"/>
    <property type="match status" value="2"/>
</dbReference>
<dbReference type="SUPFAM" id="SSF53756">
    <property type="entry name" value="UDP-Glycosyltransferase/glycogen phosphorylase"/>
    <property type="match status" value="3"/>
</dbReference>
<evidence type="ECO:0000256" key="2">
    <source>
        <dbReference type="ARBA" id="ARBA00022803"/>
    </source>
</evidence>
<proteinExistence type="predicted"/>
<protein>
    <submittedName>
        <fullName evidence="4">Tetratricopeptide repeat protein</fullName>
    </submittedName>
</protein>
<keyword evidence="5" id="KW-1185">Reference proteome</keyword>
<sequence length="1443" mass="157775">MIRPGIPPCACSGRSARGIGAERSNGSRTPWSHWYVNEQTEQGHMDIESCYQLGALLKERGDLPGAERCFRRIVEQAPELPDPQHSLGVVLQLQERLSEAIEHYRAAIALDPCFVKARYNLATALWRSGSYQEAMACARKTIDLDPAHAEAHGLLGQLALLTGDLGHGWDEYEWRWDTREGSTKKQDLGRPQWDGSPLAGRTLLIHMEQGRGDMIQFIRYAPLAAATGGRVVVCALRELVALLATVEGISQVVDRQGPLPEFDVHIPVLSLPRVLGTTLETVPNRVPYLRPDPAKVAAWRQLMPANGRVRAGLVWAGQEKPDPFRSMPLSACAPLLSLPHVDIYSLQMGRGVEEMASLPAGCAIIDHTARISDFADTAALIANLDLVITIDTAVAHLAGALGKPVWALLPFVPDWRWLLARDDSPWYPTMRLFRQRSPGDWPDVVERVREALGQQFGSPAFHNQRGIALLQAGQAGEAEQAFSAAIACAPDYAEAHSNLGATYDNQKRYGEALASYRTALALRPDFVQALFNMGNVHRELGELAEARRCYEQVRELSPGLLQADLCLAQIWKEERDFARARGCVERVLALRPDDASALHSLGEICQAEERFPEAIEAYQRALAIEPGNVKSQNMLGMVFHLVGSLEAAEECYRKALAAKPDALTVLNNLGAVYQSQGRFPESVAVLRQAVAVDPSYAEAHWNLALSLLAGGEYREGWLEYEWRFKKSNPVPERHFDRPRWDGSPLGGRTILLHCEQGFGDTLQFIRYATLVAQRGGRVVVECQTPALKRLIAGVAGVSDVIAAGEALPSMDCHAHLLSLPLIFQTTVGTIPADVPYLRADPADRAVWRGRLGSAESLKVGLVWSGRQNLVLNRKRTCNLSTFAPLAAVPNVTFYSLQVGDGAEQAAEAPAGLHLVDLTAHIRDFADTAALIADLDLVVTIDTSVAHLAGAMAKPTWVLLPHVADWRWLANREDSPWYPGMRLFRQSVPGDWQGVVRSVAAALEQYRNATSPVAPGPAFLNAPSPGEASAGAAVTCPQTPPGPAKRPRGLKVGLAWSGRQNKALNRKRSCPLAAFTPLADVPNVTFYSLQVGGGADLAVEAPPGMALLDLTGHIHDFEDTAAFIANLDLIITIDTSVAHLAGAMGKPAWVLLPYAADWRWLTTGEGSPWYPGVRLFRQPDLGAWDAVIRAVAEALNERASGGRVECPPQPRCPGPARFSEERAWLERSLDGYLRERALNPSDPVAHLNAGAALGLLGRHREAIPHYRRALALSPEHVQAHLNLAFSLLALGEFAEGWRHHEWRHGMVDSQLPPWPLLQRSGLGKHPGGQRLLVHSEQGYGDTIQFIRFIPRLADLGYCVTVTCQPELATLVGSVRGVSRVVPHGELLPVCDLQVLLLSLPYLFGTTRETLPDEVPYLAPRPQQVVLWHNRLCGSSATGGDRPRL</sequence>
<keyword evidence="2 3" id="KW-0802">TPR repeat</keyword>
<dbReference type="Gene3D" id="3.40.50.2000">
    <property type="entry name" value="Glycogen Phosphorylase B"/>
    <property type="match status" value="3"/>
</dbReference>
<feature type="repeat" description="TPR" evidence="3">
    <location>
        <begin position="81"/>
        <end position="114"/>
    </location>
</feature>
<dbReference type="InterPro" id="IPR002201">
    <property type="entry name" value="Glyco_trans_9"/>
</dbReference>
<feature type="repeat" description="TPR" evidence="3">
    <location>
        <begin position="1242"/>
        <end position="1275"/>
    </location>
</feature>
<dbReference type="Pfam" id="PF13414">
    <property type="entry name" value="TPR_11"/>
    <property type="match status" value="1"/>
</dbReference>
<dbReference type="PROSITE" id="PS50005">
    <property type="entry name" value="TPR"/>
    <property type="match status" value="8"/>
</dbReference>
<feature type="repeat" description="TPR" evidence="3">
    <location>
        <begin position="527"/>
        <end position="560"/>
    </location>
</feature>
<dbReference type="Pfam" id="PF14559">
    <property type="entry name" value="TPR_19"/>
    <property type="match status" value="2"/>
</dbReference>
<dbReference type="PANTHER" id="PTHR44809:SF1">
    <property type="entry name" value="PROTEIN O-MANNOSYL-TRANSFERASE TMTC1"/>
    <property type="match status" value="1"/>
</dbReference>
<dbReference type="InterPro" id="IPR019734">
    <property type="entry name" value="TPR_rpt"/>
</dbReference>
<dbReference type="Gene3D" id="1.25.40.10">
    <property type="entry name" value="Tetratricopeptide repeat domain"/>
    <property type="match status" value="6"/>
</dbReference>
<feature type="repeat" description="TPR" evidence="3">
    <location>
        <begin position="629"/>
        <end position="662"/>
    </location>
</feature>
<dbReference type="SMART" id="SM00028">
    <property type="entry name" value="TPR"/>
    <property type="match status" value="11"/>
</dbReference>
<feature type="repeat" description="TPR" evidence="3">
    <location>
        <begin position="663"/>
        <end position="696"/>
    </location>
</feature>
<accession>A0ABQ6TRU4</accession>